<feature type="domain" description="F-box" evidence="1">
    <location>
        <begin position="106"/>
        <end position="142"/>
    </location>
</feature>
<dbReference type="Proteomes" id="UP000504610">
    <property type="component" value="Chromosome 3"/>
</dbReference>
<evidence type="ECO:0000313" key="3">
    <source>
        <dbReference type="Proteomes" id="UP000504610"/>
    </source>
</evidence>
<name>A0A9W3CQH6_RAPSA</name>
<sequence>MACRARELVSLFFYKICNPRRYDYKIEEHVGEEAEAELNRLRIITLVQELEVKRLKTPLEKPEAQQPSMSEAELKSFRAILESKSGSSSAVEEKEKNQISNQYFFLPDDLVRLILPCLALKDNIRSSLVCKTWSEIAASVLRHIDKPYWLMYLITCNTTRGVSYGFYDPIAKKKTKAMTLPELSINSKIFCSNEGWLLIKDYSPHGNLCFFNPFTRKRINLHFSKHTICSTTFAFTCAPTKIGCLVVGIEGFPDSVYTTISTWHPGAVTWVHEKFPNEISSHFRHTKNIIYSDGLFYMATEIALGVFDPSARTWNVLPMQPILGVGPRIRTLRWMTEYAGQIYLVDASYVDPVVFRLNRLESVWEKKETLDGCSIFVSNGLCVITSSLTGSMSNILYIWNNDINGRRPTKYMCTFKRNRPYKYSLYNKSLCEDPEGYYFEYLTRRDMDGVWIEPPQDISIYDFSTIDPSDAMNTRLFFLIFQLDLSSKI</sequence>
<dbReference type="PANTHER" id="PTHR33127">
    <property type="entry name" value="TRANSMEMBRANE PROTEIN"/>
    <property type="match status" value="1"/>
</dbReference>
<reference evidence="4 5" key="2">
    <citation type="submission" date="2025-04" db="UniProtKB">
        <authorList>
            <consortium name="RefSeq"/>
        </authorList>
    </citation>
    <scope>IDENTIFICATION</scope>
    <source>
        <tissue evidence="4 5">Leaf</tissue>
    </source>
</reference>
<dbReference type="Pfam" id="PF03478">
    <property type="entry name" value="Beta-prop_KIB1-4"/>
    <property type="match status" value="1"/>
</dbReference>
<reference evidence="3" key="1">
    <citation type="journal article" date="2019" name="Database">
        <title>The radish genome database (RadishGD): an integrated information resource for radish genomics.</title>
        <authorList>
            <person name="Yu H.J."/>
            <person name="Baek S."/>
            <person name="Lee Y.J."/>
            <person name="Cho A."/>
            <person name="Mun J.H."/>
        </authorList>
    </citation>
    <scope>NUCLEOTIDE SEQUENCE [LARGE SCALE GENOMIC DNA]</scope>
    <source>
        <strain evidence="3">cv. WK10039</strain>
    </source>
</reference>
<feature type="domain" description="KIB1-4 beta-propeller" evidence="2">
    <location>
        <begin position="169"/>
        <end position="415"/>
    </location>
</feature>
<protein>
    <submittedName>
        <fullName evidence="4 5">F-box protein At1g49360-like</fullName>
    </submittedName>
</protein>
<evidence type="ECO:0000259" key="2">
    <source>
        <dbReference type="Pfam" id="PF03478"/>
    </source>
</evidence>
<dbReference type="SUPFAM" id="SSF81383">
    <property type="entry name" value="F-box domain"/>
    <property type="match status" value="1"/>
</dbReference>
<dbReference type="Pfam" id="PF00646">
    <property type="entry name" value="F-box"/>
    <property type="match status" value="1"/>
</dbReference>
<proteinExistence type="predicted"/>
<dbReference type="KEGG" id="rsz:130502991"/>
<dbReference type="InterPro" id="IPR036047">
    <property type="entry name" value="F-box-like_dom_sf"/>
</dbReference>
<gene>
    <name evidence="4" type="primary">LOC130502991</name>
    <name evidence="5" type="synonym">LOC130509423</name>
</gene>
<dbReference type="RefSeq" id="XP_056853648.1">
    <property type="nucleotide sequence ID" value="XM_056997668.1"/>
</dbReference>
<dbReference type="GeneID" id="130502991"/>
<keyword evidence="3" id="KW-1185">Reference proteome</keyword>
<evidence type="ECO:0000259" key="1">
    <source>
        <dbReference type="Pfam" id="PF00646"/>
    </source>
</evidence>
<dbReference type="AlphaFoldDB" id="A0A9W3CQH6"/>
<dbReference type="InterPro" id="IPR001810">
    <property type="entry name" value="F-box_dom"/>
</dbReference>
<dbReference type="Gene3D" id="1.20.1280.50">
    <property type="match status" value="1"/>
</dbReference>
<dbReference type="KEGG" id="rsz:130509423"/>
<evidence type="ECO:0000313" key="5">
    <source>
        <dbReference type="RefSeq" id="XP_056861339.1"/>
    </source>
</evidence>
<evidence type="ECO:0000313" key="4">
    <source>
        <dbReference type="RefSeq" id="XP_056853648.1"/>
    </source>
</evidence>
<dbReference type="RefSeq" id="XP_056861339.1">
    <property type="nucleotide sequence ID" value="XM_057005359.1"/>
</dbReference>
<dbReference type="CDD" id="cd09917">
    <property type="entry name" value="F-box_SF"/>
    <property type="match status" value="1"/>
</dbReference>
<accession>A0A9W3CQH6</accession>
<dbReference type="OrthoDB" id="1863935at2759"/>
<dbReference type="PANTHER" id="PTHR33127:SF88">
    <property type="entry name" value="F-BOX DOMAIN-CONTAINING PROTEIN"/>
    <property type="match status" value="1"/>
</dbReference>
<organism evidence="3 4">
    <name type="scientific">Raphanus sativus</name>
    <name type="common">Radish</name>
    <name type="synonym">Raphanus raphanistrum var. sativus</name>
    <dbReference type="NCBI Taxonomy" id="3726"/>
    <lineage>
        <taxon>Eukaryota</taxon>
        <taxon>Viridiplantae</taxon>
        <taxon>Streptophyta</taxon>
        <taxon>Embryophyta</taxon>
        <taxon>Tracheophyta</taxon>
        <taxon>Spermatophyta</taxon>
        <taxon>Magnoliopsida</taxon>
        <taxon>eudicotyledons</taxon>
        <taxon>Gunneridae</taxon>
        <taxon>Pentapetalae</taxon>
        <taxon>rosids</taxon>
        <taxon>malvids</taxon>
        <taxon>Brassicales</taxon>
        <taxon>Brassicaceae</taxon>
        <taxon>Brassiceae</taxon>
        <taxon>Raphanus</taxon>
    </lineage>
</organism>
<dbReference type="InterPro" id="IPR005174">
    <property type="entry name" value="KIB1-4_b-propeller"/>
</dbReference>